<dbReference type="VEuPathDB" id="FungiDB:RhiirFUN_022292"/>
<protein>
    <submittedName>
        <fullName evidence="1">Uncharacterized protein</fullName>
    </submittedName>
</protein>
<name>U9U352_RHIID</name>
<evidence type="ECO:0000313" key="1">
    <source>
        <dbReference type="EMBL" id="ESA10036.1"/>
    </source>
</evidence>
<proteinExistence type="predicted"/>
<dbReference type="AlphaFoldDB" id="U9U352"/>
<reference evidence="1" key="1">
    <citation type="submission" date="2013-07" db="EMBL/GenBank/DDBJ databases">
        <title>The genome of an arbuscular mycorrhizal fungus provides insights into the evolution of the oldest plant symbiosis.</title>
        <authorList>
            <consortium name="DOE Joint Genome Institute"/>
            <person name="Tisserant E."/>
            <person name="Malbreil M."/>
            <person name="Kuo A."/>
            <person name="Kohler A."/>
            <person name="Symeonidi A."/>
            <person name="Balestrini R."/>
            <person name="Charron P."/>
            <person name="Duensing N."/>
            <person name="Frei-dit-Frey N."/>
            <person name="Gianinazzi-Pearson V."/>
            <person name="Gilbert B."/>
            <person name="Handa Y."/>
            <person name="Hijri M."/>
            <person name="Kaul R."/>
            <person name="Kawaguchi M."/>
            <person name="Krajinski F."/>
            <person name="Lammers P."/>
            <person name="Lapierre D."/>
            <person name="Masclaux F.G."/>
            <person name="Murat C."/>
            <person name="Morin E."/>
            <person name="Ndikumana S."/>
            <person name="Pagni M."/>
            <person name="Petitpierre D."/>
            <person name="Requena N."/>
            <person name="Rosikiewicz P."/>
            <person name="Riley R."/>
            <person name="Saito K."/>
            <person name="San Clemente H."/>
            <person name="Shapiro H."/>
            <person name="van Tuinen D."/>
            <person name="Becard G."/>
            <person name="Bonfante P."/>
            <person name="Paszkowski U."/>
            <person name="Shachar-Hill Y."/>
            <person name="Young J.P."/>
            <person name="Sanders I.R."/>
            <person name="Henrissat B."/>
            <person name="Rensing S.A."/>
            <person name="Grigoriev I.V."/>
            <person name="Corradi N."/>
            <person name="Roux C."/>
            <person name="Martin F."/>
        </authorList>
    </citation>
    <scope>NUCLEOTIDE SEQUENCE</scope>
    <source>
        <strain evidence="1">DAOM 197198</strain>
    </source>
</reference>
<sequence>MVVAPTGDAGFDIEGSTIRSSLSVPICGVKVELEGQLPPVCGAHVFSGSRKSDHLSEDGCSAYSQFQEIYKLEAMQRQTGIINDADSRNILESERKTSSDAINIHAVHTGGSEASKADPETPKGIEAEILLCRMLLVL</sequence>
<dbReference type="EMBL" id="KI287498">
    <property type="protein sequence ID" value="ESA10036.1"/>
    <property type="molecule type" value="Genomic_DNA"/>
</dbReference>
<dbReference type="HOGENOM" id="CLU_1856353_0_0_1"/>
<gene>
    <name evidence="1" type="ORF">GLOINDRAFT_29875</name>
</gene>
<accession>U9U352</accession>
<organism evidence="1">
    <name type="scientific">Rhizophagus irregularis (strain DAOM 181602 / DAOM 197198 / MUCL 43194)</name>
    <name type="common">Arbuscular mycorrhizal fungus</name>
    <name type="synonym">Glomus intraradices</name>
    <dbReference type="NCBI Taxonomy" id="747089"/>
    <lineage>
        <taxon>Eukaryota</taxon>
        <taxon>Fungi</taxon>
        <taxon>Fungi incertae sedis</taxon>
        <taxon>Mucoromycota</taxon>
        <taxon>Glomeromycotina</taxon>
        <taxon>Glomeromycetes</taxon>
        <taxon>Glomerales</taxon>
        <taxon>Glomeraceae</taxon>
        <taxon>Rhizophagus</taxon>
    </lineage>
</organism>